<proteinExistence type="predicted"/>
<protein>
    <submittedName>
        <fullName evidence="1">Uncharacterized protein</fullName>
    </submittedName>
</protein>
<dbReference type="EMBL" id="GBRH01227539">
    <property type="protein sequence ID" value="JAD70356.1"/>
    <property type="molecule type" value="Transcribed_RNA"/>
</dbReference>
<organism evidence="1">
    <name type="scientific">Arundo donax</name>
    <name type="common">Giant reed</name>
    <name type="synonym">Donax arundinaceus</name>
    <dbReference type="NCBI Taxonomy" id="35708"/>
    <lineage>
        <taxon>Eukaryota</taxon>
        <taxon>Viridiplantae</taxon>
        <taxon>Streptophyta</taxon>
        <taxon>Embryophyta</taxon>
        <taxon>Tracheophyta</taxon>
        <taxon>Spermatophyta</taxon>
        <taxon>Magnoliopsida</taxon>
        <taxon>Liliopsida</taxon>
        <taxon>Poales</taxon>
        <taxon>Poaceae</taxon>
        <taxon>PACMAD clade</taxon>
        <taxon>Arundinoideae</taxon>
        <taxon>Arundineae</taxon>
        <taxon>Arundo</taxon>
    </lineage>
</organism>
<reference evidence="1" key="2">
    <citation type="journal article" date="2015" name="Data Brief">
        <title>Shoot transcriptome of the giant reed, Arundo donax.</title>
        <authorList>
            <person name="Barrero R.A."/>
            <person name="Guerrero F.D."/>
            <person name="Moolhuijzen P."/>
            <person name="Goolsby J.A."/>
            <person name="Tidwell J."/>
            <person name="Bellgard S.E."/>
            <person name="Bellgard M.I."/>
        </authorList>
    </citation>
    <scope>NUCLEOTIDE SEQUENCE</scope>
    <source>
        <tissue evidence="1">Shoot tissue taken approximately 20 cm above the soil surface</tissue>
    </source>
</reference>
<sequence length="16" mass="1727">MMSSNTATVKLTSSRI</sequence>
<dbReference type="AlphaFoldDB" id="A0A0A9C437"/>
<accession>A0A0A9C437</accession>
<name>A0A0A9C437_ARUDO</name>
<reference evidence="1" key="1">
    <citation type="submission" date="2014-09" db="EMBL/GenBank/DDBJ databases">
        <authorList>
            <person name="Magalhaes I.L.F."/>
            <person name="Oliveira U."/>
            <person name="Santos F.R."/>
            <person name="Vidigal T.H.D.A."/>
            <person name="Brescovit A.D."/>
            <person name="Santos A.J."/>
        </authorList>
    </citation>
    <scope>NUCLEOTIDE SEQUENCE</scope>
    <source>
        <tissue evidence="1">Shoot tissue taken approximately 20 cm above the soil surface</tissue>
    </source>
</reference>
<evidence type="ECO:0000313" key="1">
    <source>
        <dbReference type="EMBL" id="JAD70356.1"/>
    </source>
</evidence>